<reference evidence="2" key="1">
    <citation type="submission" date="2020-03" db="EMBL/GenBank/DDBJ databases">
        <title>FDA dAtabase for Regulatory Grade micrObial Sequences (FDA-ARGOS): Supporting development and validation of Infectious Disease Dx tests.</title>
        <authorList>
            <person name="Campos J."/>
            <person name="Goldberg B."/>
            <person name="Tallon L."/>
            <person name="Sadzewicz L."/>
            <person name="Vavikolanu K."/>
            <person name="Mehta A."/>
            <person name="Aluvathingal J."/>
            <person name="Nadendla S."/>
            <person name="Nandy P."/>
            <person name="Geyer C."/>
            <person name="Yan Y."/>
            <person name="Sichtig H."/>
        </authorList>
    </citation>
    <scope>NUCLEOTIDE SEQUENCE [LARGE SCALE GENOMIC DNA]</scope>
    <source>
        <strain evidence="2">FDAARGOS_652</strain>
    </source>
</reference>
<dbReference type="AlphaFoldDB" id="A0A8X7T8P2"/>
<evidence type="ECO:0000313" key="3">
    <source>
        <dbReference type="Proteomes" id="UP000590412"/>
    </source>
</evidence>
<dbReference type="EMBL" id="JABWAB010000009">
    <property type="protein sequence ID" value="KAF6045341.1"/>
    <property type="molecule type" value="Genomic_DNA"/>
</dbReference>
<proteinExistence type="predicted"/>
<evidence type="ECO:0000313" key="2">
    <source>
        <dbReference type="EMBL" id="KAF6045341.1"/>
    </source>
</evidence>
<comment type="caution">
    <text evidence="2">The sequence shown here is derived from an EMBL/GenBank/DDBJ whole genome shotgun (WGS) entry which is preliminary data.</text>
</comment>
<feature type="transmembrane region" description="Helical" evidence="1">
    <location>
        <begin position="85"/>
        <end position="105"/>
    </location>
</feature>
<organism evidence="2 3">
    <name type="scientific">Candida parapsilosis</name>
    <name type="common">Yeast</name>
    <dbReference type="NCBI Taxonomy" id="5480"/>
    <lineage>
        <taxon>Eukaryota</taxon>
        <taxon>Fungi</taxon>
        <taxon>Dikarya</taxon>
        <taxon>Ascomycota</taxon>
        <taxon>Saccharomycotina</taxon>
        <taxon>Pichiomycetes</taxon>
        <taxon>Debaryomycetaceae</taxon>
        <taxon>Candida/Lodderomyces clade</taxon>
        <taxon>Candida</taxon>
    </lineage>
</organism>
<protein>
    <submittedName>
        <fullName evidence="2">Uncharacterized protein</fullName>
    </submittedName>
</protein>
<keyword evidence="1" id="KW-0472">Membrane</keyword>
<accession>A0A8X7T8P2</accession>
<dbReference type="OrthoDB" id="4092221at2759"/>
<keyword evidence="1" id="KW-1133">Transmembrane helix</keyword>
<gene>
    <name evidence="2" type="ORF">FOB60_004913</name>
</gene>
<keyword evidence="1" id="KW-0812">Transmembrane</keyword>
<sequence>MNLETHNTVEAKIDHYQSFLKRRSLIREHSPRLQYIKLSVKEPQYIYRHRDEAYLKLGVPDNPKYHANVESTLATFNNSIISDSFYIFMTFILVLIVSAVFSFAIREYLLYKKSRKDIATASELRFGHQSIKVAQEPQKSAPTPDKGDLSSLEKVIQRQETLAPAPNMKDESGLTKFADDDTQTAENRGWELQQKYDLTSAAISMDVTGSSQRNKDHASGFSDKSISKYANNISPMISSFKDNKIRYSIAELLSLDVGKLSSAVIDKHPEGVQKIPISQLVACPIVIPNTRFEHAWEVSKALMEISKTLNESDLKVEKILAVLKLISIGKQNDFYENPNLFLGYFNTCIEDLIHTCILFDLWADCSATLIVQTLECMLTYCWSHARYQVQNPRVLRMQQQFIKWSGRQPPIQPQMSILHIMFNLYLGLKTAYNLPEDVAKENEMKLSLVIRELIKKSVCNDYIQILPMIARASEASSQNRTKLFFYEMTKLLVSNHKNCCVNVYLKDSNFELKALLKKGLLYPESDPVHKRSKEILGLILECGKEAEIWQLEVLSSATHMPSSLPLSSEYTERLFMQKRKS</sequence>
<dbReference type="Proteomes" id="UP000590412">
    <property type="component" value="Unassembled WGS sequence"/>
</dbReference>
<evidence type="ECO:0000256" key="1">
    <source>
        <dbReference type="SAM" id="Phobius"/>
    </source>
</evidence>
<name>A0A8X7T8P2_CANPA</name>